<dbReference type="Gene3D" id="1.25.40.380">
    <property type="entry name" value="Protein of unknown function DUF1810"/>
    <property type="match status" value="1"/>
</dbReference>
<dbReference type="Pfam" id="PF08837">
    <property type="entry name" value="DUF1810"/>
    <property type="match status" value="1"/>
</dbReference>
<dbReference type="AlphaFoldDB" id="A0A285U1X9"/>
<evidence type="ECO:0000313" key="2">
    <source>
        <dbReference type="Proteomes" id="UP000219167"/>
    </source>
</evidence>
<evidence type="ECO:0000313" key="1">
    <source>
        <dbReference type="EMBL" id="SOC35829.1"/>
    </source>
</evidence>
<dbReference type="Proteomes" id="UP000219167">
    <property type="component" value="Unassembled WGS sequence"/>
</dbReference>
<reference evidence="1 2" key="1">
    <citation type="submission" date="2017-08" db="EMBL/GenBank/DDBJ databases">
        <authorList>
            <person name="de Groot N.N."/>
        </authorList>
    </citation>
    <scope>NUCLEOTIDE SEQUENCE [LARGE SCALE GENOMIC DNA]</scope>
    <source>
        <strain evidence="1 2">JC85</strain>
    </source>
</reference>
<keyword evidence="2" id="KW-1185">Reference proteome</keyword>
<proteinExistence type="predicted"/>
<accession>A0A285U1X9</accession>
<gene>
    <name evidence="1" type="ORF">SAMN05892877_102165</name>
</gene>
<name>A0A285U1X9_9HYPH</name>
<dbReference type="EMBL" id="OBQD01000002">
    <property type="protein sequence ID" value="SOC35829.1"/>
    <property type="molecule type" value="Genomic_DNA"/>
</dbReference>
<dbReference type="InterPro" id="IPR014937">
    <property type="entry name" value="DUF1810"/>
</dbReference>
<organism evidence="1 2">
    <name type="scientific">Rhizobium subbaraonis</name>
    <dbReference type="NCBI Taxonomy" id="908946"/>
    <lineage>
        <taxon>Bacteria</taxon>
        <taxon>Pseudomonadati</taxon>
        <taxon>Pseudomonadota</taxon>
        <taxon>Alphaproteobacteria</taxon>
        <taxon>Hyphomicrobiales</taxon>
        <taxon>Rhizobiaceae</taxon>
        <taxon>Rhizobium/Agrobacterium group</taxon>
        <taxon>Rhizobium</taxon>
    </lineage>
</organism>
<dbReference type="OrthoDB" id="9801870at2"/>
<evidence type="ECO:0008006" key="3">
    <source>
        <dbReference type="Google" id="ProtNLM"/>
    </source>
</evidence>
<protein>
    <recommendedName>
        <fullName evidence="3">Calpastatin</fullName>
    </recommendedName>
</protein>
<dbReference type="InterPro" id="IPR036287">
    <property type="entry name" value="Rv1873-like_sf"/>
</dbReference>
<dbReference type="RefSeq" id="WP_097136295.1">
    <property type="nucleotide sequence ID" value="NZ_OBQD01000002.1"/>
</dbReference>
<sequence length="145" mass="16251">MADNATYELGRFHQAQAETYSQALGELKRGRKETHWMWFVFPQFEGLGLSAMSQRYAIRSRSEARAYLADPILGGRLRECVAALLAVPDKPAHAIMGSPDDRKLQSCLTLFAAVGDDPALFEQALSRFYEGVPDHETLKLLSRHP</sequence>
<dbReference type="PIRSF" id="PIRSF008546">
    <property type="entry name" value="UCP008546"/>
    <property type="match status" value="1"/>
</dbReference>
<dbReference type="SUPFAM" id="SSF140736">
    <property type="entry name" value="Rv1873-like"/>
    <property type="match status" value="1"/>
</dbReference>